<dbReference type="InParanoid" id="A0A1Y2BJ99"/>
<evidence type="ECO:0000313" key="2">
    <source>
        <dbReference type="EMBL" id="ORY34854.1"/>
    </source>
</evidence>
<feature type="compositionally biased region" description="Basic and acidic residues" evidence="1">
    <location>
        <begin position="1"/>
        <end position="14"/>
    </location>
</feature>
<protein>
    <submittedName>
        <fullName evidence="2">Uncharacterized protein</fullName>
    </submittedName>
</protein>
<dbReference type="Proteomes" id="UP000193986">
    <property type="component" value="Unassembled WGS sequence"/>
</dbReference>
<proteinExistence type="predicted"/>
<dbReference type="AlphaFoldDB" id="A0A1Y2BJ99"/>
<evidence type="ECO:0000313" key="3">
    <source>
        <dbReference type="Proteomes" id="UP000193986"/>
    </source>
</evidence>
<feature type="region of interest" description="Disordered" evidence="1">
    <location>
        <begin position="1"/>
        <end position="105"/>
    </location>
</feature>
<evidence type="ECO:0000256" key="1">
    <source>
        <dbReference type="SAM" id="MobiDB-lite"/>
    </source>
</evidence>
<gene>
    <name evidence="2" type="ORF">BCR39DRAFT_515158</name>
</gene>
<organism evidence="2 3">
    <name type="scientific">Naematelia encephala</name>
    <dbReference type="NCBI Taxonomy" id="71784"/>
    <lineage>
        <taxon>Eukaryota</taxon>
        <taxon>Fungi</taxon>
        <taxon>Dikarya</taxon>
        <taxon>Basidiomycota</taxon>
        <taxon>Agaricomycotina</taxon>
        <taxon>Tremellomycetes</taxon>
        <taxon>Tremellales</taxon>
        <taxon>Naemateliaceae</taxon>
        <taxon>Naematelia</taxon>
    </lineage>
</organism>
<feature type="compositionally biased region" description="Polar residues" evidence="1">
    <location>
        <begin position="53"/>
        <end position="62"/>
    </location>
</feature>
<accession>A0A1Y2BJ99</accession>
<feature type="compositionally biased region" description="Low complexity" evidence="1">
    <location>
        <begin position="63"/>
        <end position="79"/>
    </location>
</feature>
<comment type="caution">
    <text evidence="2">The sequence shown here is derived from an EMBL/GenBank/DDBJ whole genome shotgun (WGS) entry which is preliminary data.</text>
</comment>
<name>A0A1Y2BJ99_9TREE</name>
<dbReference type="OrthoDB" id="2564643at2759"/>
<keyword evidence="3" id="KW-1185">Reference proteome</keyword>
<reference evidence="2 3" key="1">
    <citation type="submission" date="2016-07" db="EMBL/GenBank/DDBJ databases">
        <title>Pervasive Adenine N6-methylation of Active Genes in Fungi.</title>
        <authorList>
            <consortium name="DOE Joint Genome Institute"/>
            <person name="Mondo S.J."/>
            <person name="Dannebaum R.O."/>
            <person name="Kuo R.C."/>
            <person name="Labutti K."/>
            <person name="Haridas S."/>
            <person name="Kuo A."/>
            <person name="Salamov A."/>
            <person name="Ahrendt S.R."/>
            <person name="Lipzen A."/>
            <person name="Sullivan W."/>
            <person name="Andreopoulos W.B."/>
            <person name="Clum A."/>
            <person name="Lindquist E."/>
            <person name="Daum C."/>
            <person name="Ramamoorthy G.K."/>
            <person name="Gryganskyi A."/>
            <person name="Culley D."/>
            <person name="Magnuson J.K."/>
            <person name="James T.Y."/>
            <person name="O'Malley M.A."/>
            <person name="Stajich J.E."/>
            <person name="Spatafora J.W."/>
            <person name="Visel A."/>
            <person name="Grigoriev I.V."/>
        </authorList>
    </citation>
    <scope>NUCLEOTIDE SEQUENCE [LARGE SCALE GENOMIC DNA]</scope>
    <source>
        <strain evidence="2 3">68-887.2</strain>
    </source>
</reference>
<dbReference type="EMBL" id="MCFC01000002">
    <property type="protein sequence ID" value="ORY34854.1"/>
    <property type="molecule type" value="Genomic_DNA"/>
</dbReference>
<sequence>MDSEQKADKGKSRETALPPLPIPAVKGTIGGIESPRRNQFSPSYIGKGHGRESSISTLRADNSSTPSSSTPTQTPLPLSNTHDPSAENDLDQYQDRPVFRSDPTMKSCFDNLKLDGKDEIKRLFYVS</sequence>